<keyword evidence="1" id="KW-0694">RNA-binding</keyword>
<dbReference type="Pfam" id="PF14709">
    <property type="entry name" value="DND1_DSRM"/>
    <property type="match status" value="1"/>
</dbReference>
<evidence type="ECO:0000313" key="4">
    <source>
        <dbReference type="RefSeq" id="XP_022153429.1"/>
    </source>
</evidence>
<dbReference type="GeneID" id="111020939"/>
<dbReference type="SUPFAM" id="SSF54768">
    <property type="entry name" value="dsRNA-binding domain-like"/>
    <property type="match status" value="1"/>
</dbReference>
<dbReference type="SMART" id="SM00358">
    <property type="entry name" value="DSRM"/>
    <property type="match status" value="1"/>
</dbReference>
<name>A0A6J1DJ12_MOMCH</name>
<evidence type="ECO:0000313" key="3">
    <source>
        <dbReference type="Proteomes" id="UP000504603"/>
    </source>
</evidence>
<dbReference type="PROSITE" id="PS50137">
    <property type="entry name" value="DS_RBD"/>
    <property type="match status" value="1"/>
</dbReference>
<evidence type="ECO:0000259" key="2">
    <source>
        <dbReference type="PROSITE" id="PS50137"/>
    </source>
</evidence>
<accession>A0A6J1DJ12</accession>
<dbReference type="OrthoDB" id="786951at2759"/>
<reference evidence="4" key="1">
    <citation type="submission" date="2025-08" db="UniProtKB">
        <authorList>
            <consortium name="RefSeq"/>
        </authorList>
    </citation>
    <scope>IDENTIFICATION</scope>
    <source>
        <strain evidence="4">OHB3-1</strain>
    </source>
</reference>
<proteinExistence type="predicted"/>
<sequence>MEQTPPYPRRLNVNLKNLPPINPRTGNGNHHFSIPAKFEKSRYIRRVPHFTPPNHRPEMKPDTAGALNTKTIPEASSDSFVAKNENSREIASTCSCGHRSAKEGTLEKRAAKSLLFEVCTANYWKPPLFECCEEEGPSHAKKFRFKVIVEMKGACDAVLECYGNSQARKKVAAQNAAEGALWCLKHLGYSHL</sequence>
<evidence type="ECO:0000256" key="1">
    <source>
        <dbReference type="PROSITE-ProRule" id="PRU00266"/>
    </source>
</evidence>
<organism evidence="3 4">
    <name type="scientific">Momordica charantia</name>
    <name type="common">Bitter gourd</name>
    <name type="synonym">Balsam pear</name>
    <dbReference type="NCBI Taxonomy" id="3673"/>
    <lineage>
        <taxon>Eukaryota</taxon>
        <taxon>Viridiplantae</taxon>
        <taxon>Streptophyta</taxon>
        <taxon>Embryophyta</taxon>
        <taxon>Tracheophyta</taxon>
        <taxon>Spermatophyta</taxon>
        <taxon>Magnoliopsida</taxon>
        <taxon>eudicotyledons</taxon>
        <taxon>Gunneridae</taxon>
        <taxon>Pentapetalae</taxon>
        <taxon>rosids</taxon>
        <taxon>fabids</taxon>
        <taxon>Cucurbitales</taxon>
        <taxon>Cucurbitaceae</taxon>
        <taxon>Momordiceae</taxon>
        <taxon>Momordica</taxon>
    </lineage>
</organism>
<dbReference type="GO" id="GO:0003723">
    <property type="term" value="F:RNA binding"/>
    <property type="evidence" value="ECO:0007669"/>
    <property type="project" value="UniProtKB-UniRule"/>
</dbReference>
<dbReference type="InterPro" id="IPR014720">
    <property type="entry name" value="dsRBD_dom"/>
</dbReference>
<keyword evidence="3" id="KW-1185">Reference proteome</keyword>
<dbReference type="KEGG" id="mcha:111020939"/>
<dbReference type="AlphaFoldDB" id="A0A6J1DJ12"/>
<feature type="domain" description="DRBM" evidence="2">
    <location>
        <begin position="110"/>
        <end position="186"/>
    </location>
</feature>
<dbReference type="Gene3D" id="3.30.160.20">
    <property type="match status" value="1"/>
</dbReference>
<dbReference type="RefSeq" id="XP_022153429.1">
    <property type="nucleotide sequence ID" value="XM_022297737.1"/>
</dbReference>
<gene>
    <name evidence="4" type="primary">LOC111020939</name>
</gene>
<protein>
    <submittedName>
        <fullName evidence="4">Uncharacterized protein LOC111020939 isoform X1</fullName>
    </submittedName>
</protein>
<dbReference type="Proteomes" id="UP000504603">
    <property type="component" value="Unplaced"/>
</dbReference>